<gene>
    <name evidence="7" type="ORF">ACFPMF_05605</name>
</gene>
<keyword evidence="3" id="KW-0731">Sigma factor</keyword>
<dbReference type="SUPFAM" id="SSF88946">
    <property type="entry name" value="Sigma2 domain of RNA polymerase sigma factors"/>
    <property type="match status" value="1"/>
</dbReference>
<protein>
    <submittedName>
        <fullName evidence="7">RNA polymerase sigma-70 factor</fullName>
    </submittedName>
</protein>
<keyword evidence="4" id="KW-0804">Transcription</keyword>
<dbReference type="RefSeq" id="WP_379841973.1">
    <property type="nucleotide sequence ID" value="NZ_JBHSMA010000001.1"/>
</dbReference>
<reference evidence="8" key="1">
    <citation type="journal article" date="2019" name="Int. J. Syst. Evol. Microbiol.">
        <title>The Global Catalogue of Microorganisms (GCM) 10K type strain sequencing project: providing services to taxonomists for standard genome sequencing and annotation.</title>
        <authorList>
            <consortium name="The Broad Institute Genomics Platform"/>
            <consortium name="The Broad Institute Genome Sequencing Center for Infectious Disease"/>
            <person name="Wu L."/>
            <person name="Ma J."/>
        </authorList>
    </citation>
    <scope>NUCLEOTIDE SEQUENCE [LARGE SCALE GENOMIC DNA]</scope>
    <source>
        <strain evidence="8">CCUG 55250</strain>
    </source>
</reference>
<dbReference type="NCBIfam" id="TIGR02937">
    <property type="entry name" value="sigma70-ECF"/>
    <property type="match status" value="1"/>
</dbReference>
<dbReference type="InterPro" id="IPR014327">
    <property type="entry name" value="RNA_pol_sigma70_bacteroid"/>
</dbReference>
<sequence>MQLTDQELIHAIRLGNEPAFEAVFRQHYASLCQYARTFLHDWDDAEEAVQAVFLAVWEKRDTLEITVSLKSYLFRSVHNRCLNRIRHLSVQAEHREQAAYDVGLYQVSSEAPIQPLIADELSDRLQTAIQRLPEQCRLIFSMSRFEEMKYQEIADQLGLSIKTVENQIGKALRILRTELADYLPILWLLLLMD</sequence>
<feature type="domain" description="RNA polymerase sigma factor 70 region 4 type 2" evidence="6">
    <location>
        <begin position="123"/>
        <end position="173"/>
    </location>
</feature>
<dbReference type="EMBL" id="JBHSMA010000001">
    <property type="protein sequence ID" value="MFC5408772.1"/>
    <property type="molecule type" value="Genomic_DNA"/>
</dbReference>
<comment type="caution">
    <text evidence="7">The sequence shown here is derived from an EMBL/GenBank/DDBJ whole genome shotgun (WGS) entry which is preliminary data.</text>
</comment>
<evidence type="ECO:0000256" key="1">
    <source>
        <dbReference type="ARBA" id="ARBA00010641"/>
    </source>
</evidence>
<comment type="similarity">
    <text evidence="1">Belongs to the sigma-70 factor family. ECF subfamily.</text>
</comment>
<dbReference type="InterPro" id="IPR039425">
    <property type="entry name" value="RNA_pol_sigma-70-like"/>
</dbReference>
<dbReference type="NCBIfam" id="TIGR02985">
    <property type="entry name" value="Sig70_bacteroi1"/>
    <property type="match status" value="1"/>
</dbReference>
<dbReference type="InterPro" id="IPR013249">
    <property type="entry name" value="RNA_pol_sigma70_r4_t2"/>
</dbReference>
<dbReference type="Pfam" id="PF04542">
    <property type="entry name" value="Sigma70_r2"/>
    <property type="match status" value="1"/>
</dbReference>
<evidence type="ECO:0000256" key="2">
    <source>
        <dbReference type="ARBA" id="ARBA00023015"/>
    </source>
</evidence>
<dbReference type="PANTHER" id="PTHR43133:SF46">
    <property type="entry name" value="RNA POLYMERASE SIGMA-70 FACTOR ECF SUBFAMILY"/>
    <property type="match status" value="1"/>
</dbReference>
<evidence type="ECO:0000256" key="4">
    <source>
        <dbReference type="ARBA" id="ARBA00023163"/>
    </source>
</evidence>
<evidence type="ECO:0000259" key="5">
    <source>
        <dbReference type="Pfam" id="PF04542"/>
    </source>
</evidence>
<dbReference type="PANTHER" id="PTHR43133">
    <property type="entry name" value="RNA POLYMERASE ECF-TYPE SIGMA FACTO"/>
    <property type="match status" value="1"/>
</dbReference>
<evidence type="ECO:0000313" key="8">
    <source>
        <dbReference type="Proteomes" id="UP001596106"/>
    </source>
</evidence>
<dbReference type="InterPro" id="IPR036388">
    <property type="entry name" value="WH-like_DNA-bd_sf"/>
</dbReference>
<dbReference type="InterPro" id="IPR013325">
    <property type="entry name" value="RNA_pol_sigma_r2"/>
</dbReference>
<organism evidence="7 8">
    <name type="scientific">Larkinella bovis</name>
    <dbReference type="NCBI Taxonomy" id="683041"/>
    <lineage>
        <taxon>Bacteria</taxon>
        <taxon>Pseudomonadati</taxon>
        <taxon>Bacteroidota</taxon>
        <taxon>Cytophagia</taxon>
        <taxon>Cytophagales</taxon>
        <taxon>Spirosomataceae</taxon>
        <taxon>Larkinella</taxon>
    </lineage>
</organism>
<dbReference type="SUPFAM" id="SSF88659">
    <property type="entry name" value="Sigma3 and sigma4 domains of RNA polymerase sigma factors"/>
    <property type="match status" value="1"/>
</dbReference>
<feature type="domain" description="RNA polymerase sigma-70 region 2" evidence="5">
    <location>
        <begin position="24"/>
        <end position="87"/>
    </location>
</feature>
<dbReference type="InterPro" id="IPR007627">
    <property type="entry name" value="RNA_pol_sigma70_r2"/>
</dbReference>
<accession>A0ABW0IBS5</accession>
<dbReference type="Gene3D" id="1.10.10.10">
    <property type="entry name" value="Winged helix-like DNA-binding domain superfamily/Winged helix DNA-binding domain"/>
    <property type="match status" value="1"/>
</dbReference>
<proteinExistence type="inferred from homology"/>
<evidence type="ECO:0000313" key="7">
    <source>
        <dbReference type="EMBL" id="MFC5408772.1"/>
    </source>
</evidence>
<dbReference type="InterPro" id="IPR013324">
    <property type="entry name" value="RNA_pol_sigma_r3/r4-like"/>
</dbReference>
<name>A0ABW0IBS5_9BACT</name>
<dbReference type="Pfam" id="PF08281">
    <property type="entry name" value="Sigma70_r4_2"/>
    <property type="match status" value="1"/>
</dbReference>
<dbReference type="Proteomes" id="UP001596106">
    <property type="component" value="Unassembled WGS sequence"/>
</dbReference>
<dbReference type="InterPro" id="IPR014284">
    <property type="entry name" value="RNA_pol_sigma-70_dom"/>
</dbReference>
<dbReference type="CDD" id="cd06171">
    <property type="entry name" value="Sigma70_r4"/>
    <property type="match status" value="1"/>
</dbReference>
<keyword evidence="8" id="KW-1185">Reference proteome</keyword>
<evidence type="ECO:0000259" key="6">
    <source>
        <dbReference type="Pfam" id="PF08281"/>
    </source>
</evidence>
<keyword evidence="2" id="KW-0805">Transcription regulation</keyword>
<evidence type="ECO:0000256" key="3">
    <source>
        <dbReference type="ARBA" id="ARBA00023082"/>
    </source>
</evidence>
<dbReference type="Gene3D" id="1.10.1740.10">
    <property type="match status" value="1"/>
</dbReference>